<reference evidence="2 3" key="1">
    <citation type="submission" date="2016-10" db="EMBL/GenBank/DDBJ databases">
        <title>Paenibacillus species isolates.</title>
        <authorList>
            <person name="Beno S.M."/>
        </authorList>
    </citation>
    <scope>NUCLEOTIDE SEQUENCE [LARGE SCALE GENOMIC DNA]</scope>
    <source>
        <strain evidence="2 3">FSL H7-0744</strain>
    </source>
</reference>
<dbReference type="Pfam" id="PF00561">
    <property type="entry name" value="Abhydrolase_1"/>
    <property type="match status" value="1"/>
</dbReference>
<dbReference type="SUPFAM" id="SSF53474">
    <property type="entry name" value="alpha/beta-Hydrolases"/>
    <property type="match status" value="1"/>
</dbReference>
<accession>A0ABX3H3Y0</accession>
<dbReference type="PANTHER" id="PTHR43798">
    <property type="entry name" value="MONOACYLGLYCEROL LIPASE"/>
    <property type="match status" value="1"/>
</dbReference>
<dbReference type="InterPro" id="IPR050266">
    <property type="entry name" value="AB_hydrolase_sf"/>
</dbReference>
<name>A0ABX3H3Y0_PAEBO</name>
<dbReference type="PANTHER" id="PTHR43798:SF33">
    <property type="entry name" value="HYDROLASE, PUTATIVE (AFU_ORTHOLOGUE AFUA_2G14860)-RELATED"/>
    <property type="match status" value="1"/>
</dbReference>
<dbReference type="InterPro" id="IPR000073">
    <property type="entry name" value="AB_hydrolase_1"/>
</dbReference>
<comment type="caution">
    <text evidence="2">The sequence shown here is derived from an EMBL/GenBank/DDBJ whole genome shotgun (WGS) entry which is preliminary data.</text>
</comment>
<dbReference type="PRINTS" id="PR00111">
    <property type="entry name" value="ABHYDROLASE"/>
</dbReference>
<gene>
    <name evidence="2" type="ORF">BSK56_24290</name>
</gene>
<evidence type="ECO:0000313" key="2">
    <source>
        <dbReference type="EMBL" id="OMD43221.1"/>
    </source>
</evidence>
<sequence length="303" mass="34084">MLKTKLIPPPGKLIRVKGKQMHIRISGLPGGKTVVFDHGCGYGSYSDTWSLVEEKVAPFAQTVVYDRAGYGWSEKGSVLRNNEEAVEDLHELLQAAGVRQPFIYVGHSYGGVNARLYAERYPENLAGIVLVDASHEDELTDRFPREHVKGQKSGILMFRMLYWLTRAGILKWLLQRNKLKEFEALLKQFPESIARRMRLMTPQRATGLAVYQEFKNLQLGYDAVRKKALPPGMPLLVLKSGKVEHLEKVKVGIADKITSCLLDVAEEMSHLSDQGELVVVEDSGHNIHIERPDVVAQGIRQML</sequence>
<dbReference type="RefSeq" id="WP_076113118.1">
    <property type="nucleotide sequence ID" value="NZ_MPTB01000036.1"/>
</dbReference>
<keyword evidence="3" id="KW-1185">Reference proteome</keyword>
<evidence type="ECO:0000313" key="3">
    <source>
        <dbReference type="Proteomes" id="UP000187412"/>
    </source>
</evidence>
<dbReference type="InterPro" id="IPR029058">
    <property type="entry name" value="AB_hydrolase_fold"/>
</dbReference>
<protein>
    <recommendedName>
        <fullName evidence="1">AB hydrolase-1 domain-containing protein</fullName>
    </recommendedName>
</protein>
<evidence type="ECO:0000259" key="1">
    <source>
        <dbReference type="Pfam" id="PF00561"/>
    </source>
</evidence>
<dbReference type="EMBL" id="MPTB01000036">
    <property type="protein sequence ID" value="OMD43221.1"/>
    <property type="molecule type" value="Genomic_DNA"/>
</dbReference>
<feature type="domain" description="AB hydrolase-1" evidence="1">
    <location>
        <begin position="34"/>
        <end position="292"/>
    </location>
</feature>
<dbReference type="Gene3D" id="3.40.50.1820">
    <property type="entry name" value="alpha/beta hydrolase"/>
    <property type="match status" value="1"/>
</dbReference>
<proteinExistence type="predicted"/>
<organism evidence="2 3">
    <name type="scientific">Paenibacillus borealis</name>
    <dbReference type="NCBI Taxonomy" id="160799"/>
    <lineage>
        <taxon>Bacteria</taxon>
        <taxon>Bacillati</taxon>
        <taxon>Bacillota</taxon>
        <taxon>Bacilli</taxon>
        <taxon>Bacillales</taxon>
        <taxon>Paenibacillaceae</taxon>
        <taxon>Paenibacillus</taxon>
    </lineage>
</organism>
<dbReference type="Proteomes" id="UP000187412">
    <property type="component" value="Unassembled WGS sequence"/>
</dbReference>